<dbReference type="InterPro" id="IPR013325">
    <property type="entry name" value="RNA_pol_sigma_r2"/>
</dbReference>
<comment type="similarity">
    <text evidence="1">Belongs to the sigma-70 factor family. ECF subfamily.</text>
</comment>
<dbReference type="Pfam" id="PF04542">
    <property type="entry name" value="Sigma70_r2"/>
    <property type="match status" value="1"/>
</dbReference>
<dbReference type="PANTHER" id="PTHR43133">
    <property type="entry name" value="RNA POLYMERASE ECF-TYPE SIGMA FACTO"/>
    <property type="match status" value="1"/>
</dbReference>
<dbReference type="InterPro" id="IPR007627">
    <property type="entry name" value="RNA_pol_sigma70_r2"/>
</dbReference>
<dbReference type="CDD" id="cd06171">
    <property type="entry name" value="Sigma70_r4"/>
    <property type="match status" value="1"/>
</dbReference>
<dbReference type="Gene3D" id="1.10.10.10">
    <property type="entry name" value="Winged helix-like DNA-binding domain superfamily/Winged helix DNA-binding domain"/>
    <property type="match status" value="1"/>
</dbReference>
<evidence type="ECO:0000256" key="4">
    <source>
        <dbReference type="ARBA" id="ARBA00023125"/>
    </source>
</evidence>
<dbReference type="SUPFAM" id="SSF88659">
    <property type="entry name" value="Sigma3 and sigma4 domains of RNA polymerase sigma factors"/>
    <property type="match status" value="1"/>
</dbReference>
<sequence>MRNDPRSMSTDAQLLARISSDATGESLRALYRAYAGELFGFTLNALGDRGTAEEVVQEVFTRAWRHADSYDPSRGSVRTWLYQIARHAIIDHRRRAAVRPSLALHEPRDEQDPEGLSIERAMLGWQVATAIEKLTPEHRQVIRLAHVQGLSVREISQQLELPEGTVKSRTWYALRSLRLVLEEMGVRA</sequence>
<evidence type="ECO:0000313" key="8">
    <source>
        <dbReference type="EMBL" id="RKQ87498.1"/>
    </source>
</evidence>
<evidence type="ECO:0000256" key="3">
    <source>
        <dbReference type="ARBA" id="ARBA00023082"/>
    </source>
</evidence>
<keyword evidence="5" id="KW-0804">Transcription</keyword>
<evidence type="ECO:0000256" key="2">
    <source>
        <dbReference type="ARBA" id="ARBA00023015"/>
    </source>
</evidence>
<keyword evidence="4" id="KW-0238">DNA-binding</keyword>
<keyword evidence="9" id="KW-1185">Reference proteome</keyword>
<dbReference type="InterPro" id="IPR014284">
    <property type="entry name" value="RNA_pol_sigma-70_dom"/>
</dbReference>
<evidence type="ECO:0000313" key="9">
    <source>
        <dbReference type="Proteomes" id="UP000278962"/>
    </source>
</evidence>
<dbReference type="GO" id="GO:0006352">
    <property type="term" value="P:DNA-templated transcription initiation"/>
    <property type="evidence" value="ECO:0007669"/>
    <property type="project" value="InterPro"/>
</dbReference>
<keyword evidence="2" id="KW-0805">Transcription regulation</keyword>
<dbReference type="GO" id="GO:0003677">
    <property type="term" value="F:DNA binding"/>
    <property type="evidence" value="ECO:0007669"/>
    <property type="project" value="UniProtKB-KW"/>
</dbReference>
<gene>
    <name evidence="8" type="ORF">C8N24_5521</name>
</gene>
<keyword evidence="3" id="KW-0731">Sigma factor</keyword>
<dbReference type="GO" id="GO:0016987">
    <property type="term" value="F:sigma factor activity"/>
    <property type="evidence" value="ECO:0007669"/>
    <property type="project" value="UniProtKB-KW"/>
</dbReference>
<dbReference type="EMBL" id="RBIL01000002">
    <property type="protein sequence ID" value="RKQ87498.1"/>
    <property type="molecule type" value="Genomic_DNA"/>
</dbReference>
<protein>
    <submittedName>
        <fullName evidence="8">RNA polymerase sigma-70 factor (ECF subfamily)</fullName>
    </submittedName>
</protein>
<dbReference type="PANTHER" id="PTHR43133:SF52">
    <property type="entry name" value="ECF RNA POLYMERASE SIGMA FACTOR SIGL"/>
    <property type="match status" value="1"/>
</dbReference>
<proteinExistence type="inferred from homology"/>
<evidence type="ECO:0000259" key="7">
    <source>
        <dbReference type="Pfam" id="PF04545"/>
    </source>
</evidence>
<accession>A0A660L243</accession>
<dbReference type="InterPro" id="IPR039425">
    <property type="entry name" value="RNA_pol_sigma-70-like"/>
</dbReference>
<evidence type="ECO:0000256" key="5">
    <source>
        <dbReference type="ARBA" id="ARBA00023163"/>
    </source>
</evidence>
<dbReference type="InterPro" id="IPR013324">
    <property type="entry name" value="RNA_pol_sigma_r3/r4-like"/>
</dbReference>
<dbReference type="Gene3D" id="1.10.1740.10">
    <property type="match status" value="1"/>
</dbReference>
<evidence type="ECO:0000256" key="1">
    <source>
        <dbReference type="ARBA" id="ARBA00010641"/>
    </source>
</evidence>
<feature type="domain" description="RNA polymerase sigma-70 region 4" evidence="7">
    <location>
        <begin position="130"/>
        <end position="178"/>
    </location>
</feature>
<organism evidence="8 9">
    <name type="scientific">Solirubrobacter pauli</name>
    <dbReference type="NCBI Taxonomy" id="166793"/>
    <lineage>
        <taxon>Bacteria</taxon>
        <taxon>Bacillati</taxon>
        <taxon>Actinomycetota</taxon>
        <taxon>Thermoleophilia</taxon>
        <taxon>Solirubrobacterales</taxon>
        <taxon>Solirubrobacteraceae</taxon>
        <taxon>Solirubrobacter</taxon>
    </lineage>
</organism>
<comment type="caution">
    <text evidence="8">The sequence shown here is derived from an EMBL/GenBank/DDBJ whole genome shotgun (WGS) entry which is preliminary data.</text>
</comment>
<dbReference type="Pfam" id="PF04545">
    <property type="entry name" value="Sigma70_r4"/>
    <property type="match status" value="1"/>
</dbReference>
<dbReference type="NCBIfam" id="TIGR02937">
    <property type="entry name" value="sigma70-ECF"/>
    <property type="match status" value="1"/>
</dbReference>
<dbReference type="SUPFAM" id="SSF88946">
    <property type="entry name" value="Sigma2 domain of RNA polymerase sigma factors"/>
    <property type="match status" value="1"/>
</dbReference>
<name>A0A660L243_9ACTN</name>
<dbReference type="Proteomes" id="UP000278962">
    <property type="component" value="Unassembled WGS sequence"/>
</dbReference>
<evidence type="ECO:0000259" key="6">
    <source>
        <dbReference type="Pfam" id="PF04542"/>
    </source>
</evidence>
<dbReference type="InterPro" id="IPR007630">
    <property type="entry name" value="RNA_pol_sigma70_r4"/>
</dbReference>
<dbReference type="InterPro" id="IPR036388">
    <property type="entry name" value="WH-like_DNA-bd_sf"/>
</dbReference>
<feature type="domain" description="RNA polymerase sigma-70 region 2" evidence="6">
    <location>
        <begin position="30"/>
        <end position="97"/>
    </location>
</feature>
<reference evidence="8 9" key="1">
    <citation type="submission" date="2018-10" db="EMBL/GenBank/DDBJ databases">
        <title>Genomic Encyclopedia of Archaeal and Bacterial Type Strains, Phase II (KMG-II): from individual species to whole genera.</title>
        <authorList>
            <person name="Goeker M."/>
        </authorList>
    </citation>
    <scope>NUCLEOTIDE SEQUENCE [LARGE SCALE GENOMIC DNA]</scope>
    <source>
        <strain evidence="8 9">DSM 14954</strain>
    </source>
</reference>
<dbReference type="AlphaFoldDB" id="A0A660L243"/>